<name>A0A6H5IAT2_9HYME</name>
<dbReference type="Proteomes" id="UP000479190">
    <property type="component" value="Unassembled WGS sequence"/>
</dbReference>
<evidence type="ECO:0000313" key="1">
    <source>
        <dbReference type="EMBL" id="CAB0033864.1"/>
    </source>
</evidence>
<dbReference type="AlphaFoldDB" id="A0A6H5IAT2"/>
<sequence length="250" mass="28541">MKLPHARDNDAEAKPRRHITCMRVFHFSPATRPKLRANAQIEFKKPMSMLNFCFCSHDPTHILLALLAYSTKCAHQHQHASTFINARRRIVQPMIDQSNRAEKAQDRSILFTSYTVETITDKSPLENSCQELQSENANDQAFLALLKFYRETWYSSVIALRLPLILSFSALCECETSVDCLLRRECSHKTQRNNDGYVVVFPGLTGSPAGNLDTSYMMDGPPGSLMQRPLGDPGYVNQYHYPPEYYGHHL</sequence>
<dbReference type="Gene3D" id="1.10.10.60">
    <property type="entry name" value="Homeodomain-like"/>
    <property type="match status" value="1"/>
</dbReference>
<keyword evidence="2" id="KW-1185">Reference proteome</keyword>
<gene>
    <name evidence="1" type="ORF">TBRA_LOCUS5762</name>
</gene>
<accession>A0A6H5IAT2</accession>
<organism evidence="1 2">
    <name type="scientific">Trichogramma brassicae</name>
    <dbReference type="NCBI Taxonomy" id="86971"/>
    <lineage>
        <taxon>Eukaryota</taxon>
        <taxon>Metazoa</taxon>
        <taxon>Ecdysozoa</taxon>
        <taxon>Arthropoda</taxon>
        <taxon>Hexapoda</taxon>
        <taxon>Insecta</taxon>
        <taxon>Pterygota</taxon>
        <taxon>Neoptera</taxon>
        <taxon>Endopterygota</taxon>
        <taxon>Hymenoptera</taxon>
        <taxon>Apocrita</taxon>
        <taxon>Proctotrupomorpha</taxon>
        <taxon>Chalcidoidea</taxon>
        <taxon>Trichogrammatidae</taxon>
        <taxon>Trichogramma</taxon>
    </lineage>
</organism>
<dbReference type="OrthoDB" id="10056939at2759"/>
<proteinExistence type="predicted"/>
<evidence type="ECO:0000313" key="2">
    <source>
        <dbReference type="Proteomes" id="UP000479190"/>
    </source>
</evidence>
<protein>
    <submittedName>
        <fullName evidence="1">Uncharacterized protein</fullName>
    </submittedName>
</protein>
<dbReference type="EMBL" id="CADCXV010000727">
    <property type="protein sequence ID" value="CAB0033864.1"/>
    <property type="molecule type" value="Genomic_DNA"/>
</dbReference>
<reference evidence="1 2" key="1">
    <citation type="submission" date="2020-02" db="EMBL/GenBank/DDBJ databases">
        <authorList>
            <person name="Ferguson B K."/>
        </authorList>
    </citation>
    <scope>NUCLEOTIDE SEQUENCE [LARGE SCALE GENOMIC DNA]</scope>
</reference>